<dbReference type="RefSeq" id="WP_044165893.1">
    <property type="nucleotide sequence ID" value="NZ_BAIV01000078.1"/>
</dbReference>
<organism evidence="2 3">
    <name type="scientific">Bacteroides reticulotermitis JCM 10512</name>
    <dbReference type="NCBI Taxonomy" id="1445607"/>
    <lineage>
        <taxon>Bacteria</taxon>
        <taxon>Pseudomonadati</taxon>
        <taxon>Bacteroidota</taxon>
        <taxon>Bacteroidia</taxon>
        <taxon>Bacteroidales</taxon>
        <taxon>Bacteroidaceae</taxon>
        <taxon>Bacteroides</taxon>
    </lineage>
</organism>
<reference evidence="2 3" key="1">
    <citation type="journal article" date="2014" name="Genome Announc.">
        <title>Draft Genome Sequence of Bacteroides reticulotermitis Strain JCM 10512T, Isolated from the Gut of a Termite.</title>
        <authorList>
            <person name="Yuki M."/>
            <person name="Oshima K."/>
            <person name="Suda W."/>
            <person name="Sakamoto M."/>
            <person name="Iida T."/>
            <person name="Hattori M."/>
            <person name="Ohkuma M."/>
        </authorList>
    </citation>
    <scope>NUCLEOTIDE SEQUENCE [LARGE SCALE GENOMIC DNA]</scope>
    <source>
        <strain evidence="2 3">JCM 10512</strain>
    </source>
</reference>
<dbReference type="EMBL" id="BAIV01000078">
    <property type="protein sequence ID" value="GAE86667.1"/>
    <property type="molecule type" value="Genomic_DNA"/>
</dbReference>
<proteinExistence type="predicted"/>
<evidence type="ECO:0000259" key="1">
    <source>
        <dbReference type="Pfam" id="PF09603"/>
    </source>
</evidence>
<protein>
    <recommendedName>
        <fullName evidence="1">Fibrobacter succinogenes major paralogous domain-containing protein</fullName>
    </recommendedName>
</protein>
<keyword evidence="3" id="KW-1185">Reference proteome</keyword>
<dbReference type="Proteomes" id="UP000019131">
    <property type="component" value="Unassembled WGS sequence"/>
</dbReference>
<dbReference type="OrthoDB" id="9805760at2"/>
<evidence type="ECO:0000313" key="2">
    <source>
        <dbReference type="EMBL" id="GAE86667.1"/>
    </source>
</evidence>
<feature type="domain" description="Fibrobacter succinogenes major paralogous" evidence="1">
    <location>
        <begin position="14"/>
        <end position="85"/>
    </location>
</feature>
<dbReference type="AlphaFoldDB" id="W4V0Q1"/>
<comment type="caution">
    <text evidence="2">The sequence shown here is derived from an EMBL/GenBank/DDBJ whole genome shotgun (WGS) entry which is preliminary data.</text>
</comment>
<name>W4V0Q1_9BACE</name>
<accession>W4V0Q1</accession>
<dbReference type="STRING" id="1445607.JCM10512_5203"/>
<gene>
    <name evidence="2" type="ORF">JCM10512_5203</name>
</gene>
<dbReference type="Pfam" id="PF09603">
    <property type="entry name" value="Fib_succ_major"/>
    <property type="match status" value="1"/>
</dbReference>
<sequence length="96" mass="10254">MGGSIIGTINGDANPSYRGQENGYYYTWEQRNNACPPGWSVPTLAQWQKLQTIINNDLEANAAIWWAGSRAAANNVFTGNSLSATEAHLALGIVGG</sequence>
<evidence type="ECO:0000313" key="3">
    <source>
        <dbReference type="Proteomes" id="UP000019131"/>
    </source>
</evidence>
<dbReference type="InterPro" id="IPR011871">
    <property type="entry name" value="Fib_succ_major"/>
</dbReference>